<organism evidence="2 3">
    <name type="scientific">Halobium palmae</name>
    <dbReference type="NCBI Taxonomy" id="1776492"/>
    <lineage>
        <taxon>Archaea</taxon>
        <taxon>Methanobacteriati</taxon>
        <taxon>Methanobacteriota</taxon>
        <taxon>Stenosarchaea group</taxon>
        <taxon>Halobacteria</taxon>
        <taxon>Halobacteriales</taxon>
        <taxon>Haloferacaceae</taxon>
        <taxon>Halobium</taxon>
    </lineage>
</organism>
<evidence type="ECO:0000313" key="3">
    <source>
        <dbReference type="Proteomes" id="UP001596328"/>
    </source>
</evidence>
<dbReference type="InterPro" id="IPR003847">
    <property type="entry name" value="Put_antitoxin"/>
</dbReference>
<dbReference type="Proteomes" id="UP001596328">
    <property type="component" value="Unassembled WGS sequence"/>
</dbReference>
<comment type="caution">
    <text evidence="2">The sequence shown here is derived from an EMBL/GenBank/DDBJ whole genome shotgun (WGS) entry which is preliminary data.</text>
</comment>
<sequence length="81" mass="9428">MGSTTIRVSKRTRDFLERRKREGESFDDVIARLLDDDSDAMSGFGAWKESGIGEAVEEVREEMETDYDRRETDLFEERSDT</sequence>
<keyword evidence="1" id="KW-1277">Toxin-antitoxin system</keyword>
<proteinExistence type="predicted"/>
<protein>
    <submittedName>
        <fullName evidence="2">Antitoxin VapB family protein</fullName>
    </submittedName>
</protein>
<reference evidence="2 3" key="1">
    <citation type="journal article" date="2019" name="Int. J. Syst. Evol. Microbiol.">
        <title>The Global Catalogue of Microorganisms (GCM) 10K type strain sequencing project: providing services to taxonomists for standard genome sequencing and annotation.</title>
        <authorList>
            <consortium name="The Broad Institute Genomics Platform"/>
            <consortium name="The Broad Institute Genome Sequencing Center for Infectious Disease"/>
            <person name="Wu L."/>
            <person name="Ma J."/>
        </authorList>
    </citation>
    <scope>NUCLEOTIDE SEQUENCE [LARGE SCALE GENOMIC DNA]</scope>
    <source>
        <strain evidence="2 3">NBRC 111368</strain>
    </source>
</reference>
<dbReference type="EMBL" id="JBHSWU010000097">
    <property type="protein sequence ID" value="MFC6724082.1"/>
    <property type="molecule type" value="Genomic_DNA"/>
</dbReference>
<accession>A0ABD5RXV2</accession>
<evidence type="ECO:0000256" key="1">
    <source>
        <dbReference type="ARBA" id="ARBA00022649"/>
    </source>
</evidence>
<evidence type="ECO:0000313" key="2">
    <source>
        <dbReference type="EMBL" id="MFC6724082.1"/>
    </source>
</evidence>
<dbReference type="AlphaFoldDB" id="A0ABD5RXV2"/>
<gene>
    <name evidence="2" type="ORF">ACFQE1_06775</name>
</gene>
<dbReference type="Pfam" id="PF02697">
    <property type="entry name" value="VAPB_antitox"/>
    <property type="match status" value="1"/>
</dbReference>
<keyword evidence="3" id="KW-1185">Reference proteome</keyword>
<name>A0ABD5RXV2_9EURY</name>